<dbReference type="InterPro" id="IPR000524">
    <property type="entry name" value="Tscrpt_reg_HTH_GntR"/>
</dbReference>
<feature type="domain" description="HTH gntR-type" evidence="6">
    <location>
        <begin position="12"/>
        <end position="80"/>
    </location>
</feature>
<dbReference type="InterPro" id="IPR015424">
    <property type="entry name" value="PyrdxlP-dep_Trfase"/>
</dbReference>
<evidence type="ECO:0000256" key="5">
    <source>
        <dbReference type="ARBA" id="ARBA00023163"/>
    </source>
</evidence>
<dbReference type="Gene3D" id="1.10.10.10">
    <property type="entry name" value="Winged helix-like DNA-binding domain superfamily/Winged helix DNA-binding domain"/>
    <property type="match status" value="1"/>
</dbReference>
<keyword evidence="3" id="KW-0805">Transcription regulation</keyword>
<keyword evidence="4" id="KW-0238">DNA-binding</keyword>
<dbReference type="KEGG" id="mdx:BTO20_00380"/>
<comment type="similarity">
    <text evidence="1">In the C-terminal section; belongs to the class-I pyridoxal-phosphate-dependent aminotransferase family.</text>
</comment>
<dbReference type="SMART" id="SM00345">
    <property type="entry name" value="HTH_GNTR"/>
    <property type="match status" value="1"/>
</dbReference>
<evidence type="ECO:0000313" key="8">
    <source>
        <dbReference type="Proteomes" id="UP000195331"/>
    </source>
</evidence>
<gene>
    <name evidence="7" type="ORF">BTO20_00380</name>
</gene>
<dbReference type="SUPFAM" id="SSF53383">
    <property type="entry name" value="PLP-dependent transferases"/>
    <property type="match status" value="1"/>
</dbReference>
<dbReference type="EMBL" id="CP020809">
    <property type="protein sequence ID" value="ART67281.1"/>
    <property type="molecule type" value="Genomic_DNA"/>
</dbReference>
<reference evidence="7 8" key="1">
    <citation type="submission" date="2017-04" db="EMBL/GenBank/DDBJ databases">
        <title>Whole Genome Sequence of 1,4-Dioxane Degrading Bacterium Mycobacterium dioxanotrophicus PH-06.</title>
        <authorList>
            <person name="He Y."/>
        </authorList>
    </citation>
    <scope>NUCLEOTIDE SEQUENCE [LARGE SCALE GENOMIC DNA]</scope>
    <source>
        <strain evidence="7 8">PH-06</strain>
    </source>
</reference>
<dbReference type="AlphaFoldDB" id="A0A1Y0BWK3"/>
<accession>A0A1Y0BWK3</accession>
<organism evidence="7 8">
    <name type="scientific">Mycobacterium dioxanotrophicus</name>
    <dbReference type="NCBI Taxonomy" id="482462"/>
    <lineage>
        <taxon>Bacteria</taxon>
        <taxon>Bacillati</taxon>
        <taxon>Actinomycetota</taxon>
        <taxon>Actinomycetes</taxon>
        <taxon>Mycobacteriales</taxon>
        <taxon>Mycobacteriaceae</taxon>
        <taxon>Mycobacterium</taxon>
    </lineage>
</organism>
<dbReference type="GO" id="GO:0003677">
    <property type="term" value="F:DNA binding"/>
    <property type="evidence" value="ECO:0007669"/>
    <property type="project" value="UniProtKB-KW"/>
</dbReference>
<evidence type="ECO:0000256" key="1">
    <source>
        <dbReference type="ARBA" id="ARBA00005384"/>
    </source>
</evidence>
<dbReference type="SUPFAM" id="SSF46785">
    <property type="entry name" value="Winged helix' DNA-binding domain"/>
    <property type="match status" value="1"/>
</dbReference>
<dbReference type="InterPro" id="IPR015421">
    <property type="entry name" value="PyrdxlP-dep_Trfase_major"/>
</dbReference>
<dbReference type="InterPro" id="IPR036390">
    <property type="entry name" value="WH_DNA-bd_sf"/>
</dbReference>
<name>A0A1Y0BWK3_9MYCO</name>
<evidence type="ECO:0000259" key="6">
    <source>
        <dbReference type="PROSITE" id="PS50949"/>
    </source>
</evidence>
<dbReference type="CDD" id="cd00609">
    <property type="entry name" value="AAT_like"/>
    <property type="match status" value="1"/>
</dbReference>
<dbReference type="InterPro" id="IPR004839">
    <property type="entry name" value="Aminotransferase_I/II_large"/>
</dbReference>
<keyword evidence="8" id="KW-1185">Reference proteome</keyword>
<dbReference type="OrthoDB" id="4336542at2"/>
<dbReference type="PANTHER" id="PTHR46577:SF1">
    <property type="entry name" value="HTH-TYPE TRANSCRIPTIONAL REGULATORY PROTEIN GABR"/>
    <property type="match status" value="1"/>
</dbReference>
<evidence type="ECO:0000313" key="7">
    <source>
        <dbReference type="EMBL" id="ART67281.1"/>
    </source>
</evidence>
<dbReference type="Pfam" id="PF00155">
    <property type="entry name" value="Aminotran_1_2"/>
    <property type="match status" value="1"/>
</dbReference>
<evidence type="ECO:0000256" key="2">
    <source>
        <dbReference type="ARBA" id="ARBA00022898"/>
    </source>
</evidence>
<dbReference type="InterPro" id="IPR036388">
    <property type="entry name" value="WH-like_DNA-bd_sf"/>
</dbReference>
<dbReference type="Pfam" id="PF00392">
    <property type="entry name" value="GntR"/>
    <property type="match status" value="1"/>
</dbReference>
<dbReference type="GO" id="GO:0003700">
    <property type="term" value="F:DNA-binding transcription factor activity"/>
    <property type="evidence" value="ECO:0007669"/>
    <property type="project" value="InterPro"/>
</dbReference>
<proteinExistence type="inferred from homology"/>
<keyword evidence="5" id="KW-0804">Transcription</keyword>
<dbReference type="Gene3D" id="3.40.640.10">
    <property type="entry name" value="Type I PLP-dependent aspartate aminotransferase-like (Major domain)"/>
    <property type="match status" value="1"/>
</dbReference>
<dbReference type="GO" id="GO:0030170">
    <property type="term" value="F:pyridoxal phosphate binding"/>
    <property type="evidence" value="ECO:0007669"/>
    <property type="project" value="InterPro"/>
</dbReference>
<dbReference type="InterPro" id="IPR051446">
    <property type="entry name" value="HTH_trans_reg/aminotransferase"/>
</dbReference>
<sequence length="443" mass="47232">MVFRDVDILDGAATALEIGERLEKAIRSGALAPGDALPTIRNLAEQLGVNSTTVANAYRQLQTWGLVHGDRRRGTRVIGSVVDPVGDGAPHGSIMDLASGRADPALLPDFSTALMTGGKRTIREGRFGPVSSNLRIAAARRLSADGISAAHLTVVGGALDGIERVLMAHTKAGDKVALEDPCFSRTLSLVRALGLMPEPVKCDDAGMIPVSLDQALRRGARVVIVTPRAQNPTGSALTFERASQLKGVLDGVDDALIVEDDHAALIVGVPAISLVTEGRKRWAVVRSFAKAFGADFRLAILVGDETTVSRVERRQQLGIGWVSHILQETVAEMLSSESIEMTLNGARETYSLRRDALVAGLQQVGIPARGRSGFNVWVPVIHETEAVIGLRDRGYAVLEGDRFRISTPSGVRVTTSALRADDVPDLVEAFTNVLGSREAGHMR</sequence>
<dbReference type="PROSITE" id="PS50949">
    <property type="entry name" value="HTH_GNTR"/>
    <property type="match status" value="1"/>
</dbReference>
<keyword evidence="2" id="KW-0663">Pyridoxal phosphate</keyword>
<evidence type="ECO:0000256" key="4">
    <source>
        <dbReference type="ARBA" id="ARBA00023125"/>
    </source>
</evidence>
<evidence type="ECO:0000256" key="3">
    <source>
        <dbReference type="ARBA" id="ARBA00023015"/>
    </source>
</evidence>
<dbReference type="Proteomes" id="UP000195331">
    <property type="component" value="Chromosome"/>
</dbReference>
<dbReference type="PANTHER" id="PTHR46577">
    <property type="entry name" value="HTH-TYPE TRANSCRIPTIONAL REGULATORY PROTEIN GABR"/>
    <property type="match status" value="1"/>
</dbReference>
<dbReference type="CDD" id="cd07377">
    <property type="entry name" value="WHTH_GntR"/>
    <property type="match status" value="1"/>
</dbReference>
<protein>
    <recommendedName>
        <fullName evidence="6">HTH gntR-type domain-containing protein</fullName>
    </recommendedName>
</protein>